<evidence type="ECO:0000256" key="3">
    <source>
        <dbReference type="ARBA" id="ARBA00022670"/>
    </source>
</evidence>
<dbReference type="SMART" id="SM00020">
    <property type="entry name" value="Tryp_SPc"/>
    <property type="match status" value="1"/>
</dbReference>
<keyword evidence="7" id="KW-0353">Hemolymph clotting</keyword>
<evidence type="ECO:0000259" key="15">
    <source>
        <dbReference type="PROSITE" id="PS50240"/>
    </source>
</evidence>
<organism evidence="16 17">
    <name type="scientific">Drosophila busckii</name>
    <name type="common">Fruit fly</name>
    <dbReference type="NCBI Taxonomy" id="30019"/>
    <lineage>
        <taxon>Eukaryota</taxon>
        <taxon>Metazoa</taxon>
        <taxon>Ecdysozoa</taxon>
        <taxon>Arthropoda</taxon>
        <taxon>Hexapoda</taxon>
        <taxon>Insecta</taxon>
        <taxon>Pterygota</taxon>
        <taxon>Neoptera</taxon>
        <taxon>Endopterygota</taxon>
        <taxon>Diptera</taxon>
        <taxon>Brachycera</taxon>
        <taxon>Muscomorpha</taxon>
        <taxon>Ephydroidea</taxon>
        <taxon>Drosophilidae</taxon>
        <taxon>Drosophila</taxon>
    </lineage>
</organism>
<dbReference type="PROSITE" id="PS00134">
    <property type="entry name" value="TRYPSIN_HIS"/>
    <property type="match status" value="1"/>
</dbReference>
<dbReference type="InterPro" id="IPR009003">
    <property type="entry name" value="Peptidase_S1_PA"/>
</dbReference>
<feature type="chain" id="PRO_5013017556" evidence="14">
    <location>
        <begin position="16"/>
        <end position="296"/>
    </location>
</feature>
<evidence type="ECO:0000256" key="11">
    <source>
        <dbReference type="ARBA" id="ARBA00036320"/>
    </source>
</evidence>
<evidence type="ECO:0000313" key="16">
    <source>
        <dbReference type="EMBL" id="ALC43306.1"/>
    </source>
</evidence>
<dbReference type="PANTHER" id="PTHR24276:SF97">
    <property type="entry name" value="GH13245P2-RELATED"/>
    <property type="match status" value="1"/>
</dbReference>
<dbReference type="Gene3D" id="2.40.10.10">
    <property type="entry name" value="Trypsin-like serine proteases"/>
    <property type="match status" value="1"/>
</dbReference>
<evidence type="ECO:0000256" key="14">
    <source>
        <dbReference type="SAM" id="SignalP"/>
    </source>
</evidence>
<gene>
    <name evidence="16" type="ORF">Dbus_chr3Lg472</name>
</gene>
<dbReference type="Proteomes" id="UP000494163">
    <property type="component" value="Chromosome 3L"/>
</dbReference>
<evidence type="ECO:0000256" key="5">
    <source>
        <dbReference type="ARBA" id="ARBA00022757"/>
    </source>
</evidence>
<keyword evidence="3 13" id="KW-0645">Protease</keyword>
<evidence type="ECO:0000256" key="13">
    <source>
        <dbReference type="RuleBase" id="RU363034"/>
    </source>
</evidence>
<keyword evidence="4 14" id="KW-0732">Signal</keyword>
<keyword evidence="8 13" id="KW-0720">Serine protease</keyword>
<keyword evidence="17" id="KW-1185">Reference proteome</keyword>
<dbReference type="PROSITE" id="PS00135">
    <property type="entry name" value="TRYPSIN_SER"/>
    <property type="match status" value="1"/>
</dbReference>
<dbReference type="InterPro" id="IPR001254">
    <property type="entry name" value="Trypsin_dom"/>
</dbReference>
<comment type="catalytic activity">
    <reaction evidence="12">
        <text>Selective cleavage of 103-Arg-|-Ser-104 and 124-Ile-|-Ile-125 bonds in Limulus clotting factor B to form activated factor B. Cleavage of -Pro-Arg-|-Xaa- bonds in synthetic substrates.</text>
        <dbReference type="EC" id="3.4.21.84"/>
    </reaction>
</comment>
<accession>A0A0M5JB04</accession>
<evidence type="ECO:0000256" key="12">
    <source>
        <dbReference type="ARBA" id="ARBA00052079"/>
    </source>
</evidence>
<comment type="similarity">
    <text evidence="1">Belongs to the peptidase S1 family.</text>
</comment>
<keyword evidence="10" id="KW-1015">Disulfide bond</keyword>
<dbReference type="InterPro" id="IPR050430">
    <property type="entry name" value="Peptidase_S1"/>
</dbReference>
<name>A0A0M5JB04_DROBS</name>
<comment type="catalytic activity">
    <reaction evidence="11">
        <text>Preferential cleavage: Arg-|-Xaa, Lys-|-Xaa.</text>
        <dbReference type="EC" id="3.4.21.4"/>
    </reaction>
</comment>
<feature type="domain" description="Peptidase S1" evidence="15">
    <location>
        <begin position="67"/>
        <end position="289"/>
    </location>
</feature>
<dbReference type="GO" id="GO:0004252">
    <property type="term" value="F:serine-type endopeptidase activity"/>
    <property type="evidence" value="ECO:0007669"/>
    <property type="project" value="UniProtKB-EC"/>
</dbReference>
<dbReference type="STRING" id="30019.A0A0M5JB04"/>
<dbReference type="PRINTS" id="PR00722">
    <property type="entry name" value="CHYMOTRYPSIN"/>
</dbReference>
<protein>
    <submittedName>
        <fullName evidence="16">CG32374</fullName>
    </submittedName>
</protein>
<keyword evidence="6 13" id="KW-0378">Hydrolase</keyword>
<dbReference type="FunFam" id="2.40.10.10:FF:000120">
    <property type="entry name" value="Putative serine protease"/>
    <property type="match status" value="1"/>
</dbReference>
<dbReference type="SUPFAM" id="SSF50494">
    <property type="entry name" value="Trypsin-like serine proteases"/>
    <property type="match status" value="1"/>
</dbReference>
<evidence type="ECO:0000256" key="6">
    <source>
        <dbReference type="ARBA" id="ARBA00022801"/>
    </source>
</evidence>
<keyword evidence="2" id="KW-0768">Sushi</keyword>
<proteinExistence type="inferred from homology"/>
<dbReference type="OMA" id="TAHHCIV"/>
<feature type="signal peptide" evidence="14">
    <location>
        <begin position="1"/>
        <end position="15"/>
    </location>
</feature>
<dbReference type="InterPro" id="IPR033116">
    <property type="entry name" value="TRYPSIN_SER"/>
</dbReference>
<dbReference type="GO" id="GO:0006508">
    <property type="term" value="P:proteolysis"/>
    <property type="evidence" value="ECO:0007669"/>
    <property type="project" value="UniProtKB-KW"/>
</dbReference>
<reference evidence="16 17" key="1">
    <citation type="submission" date="2015-08" db="EMBL/GenBank/DDBJ databases">
        <title>Ancestral chromatin configuration constrains chromatin evolution on differentiating sex chromosomes in Drosophila.</title>
        <authorList>
            <person name="Zhou Q."/>
            <person name="Bachtrog D."/>
        </authorList>
    </citation>
    <scope>NUCLEOTIDE SEQUENCE [LARGE SCALE GENOMIC DNA]</scope>
    <source>
        <tissue evidence="16">Whole larvae</tissue>
    </source>
</reference>
<dbReference type="InterPro" id="IPR018114">
    <property type="entry name" value="TRYPSIN_HIS"/>
</dbReference>
<sequence length="296" mass="33079">MKWIVLGCVLGIAAAQTGAGYYKDNGTHYLLYEHGMTKPPPPPPQISSNPNINAIEQLELQNLPTRIVNGKRIGCARAPYQAALHYRGQLICGGSVLNHDWVLTAAHCVEDKGRYEVRVGSMDQQRGGQAHRVAKIVPHANYDDFSMQHDLALLRLATPLQYARCVQPVRLPTDYTELLPDCYLVSGWGLSKVSDANVQRYLRGVTVCQISRQQCRRMYRKADVQIYKQMICAQRSGRDSCSGDSGGPLVAEDTLYGVVSFGIGCANKDYPGVYVNVRRYIGWIRKTTKQYDKQLI</sequence>
<evidence type="ECO:0000256" key="7">
    <source>
        <dbReference type="ARBA" id="ARBA00022820"/>
    </source>
</evidence>
<evidence type="ECO:0000256" key="8">
    <source>
        <dbReference type="ARBA" id="ARBA00022825"/>
    </source>
</evidence>
<evidence type="ECO:0000256" key="2">
    <source>
        <dbReference type="ARBA" id="ARBA00022659"/>
    </source>
</evidence>
<evidence type="ECO:0000256" key="1">
    <source>
        <dbReference type="ARBA" id="ARBA00007664"/>
    </source>
</evidence>
<dbReference type="EMBL" id="CP012525">
    <property type="protein sequence ID" value="ALC43306.1"/>
    <property type="molecule type" value="Genomic_DNA"/>
</dbReference>
<dbReference type="PROSITE" id="PS50240">
    <property type="entry name" value="TRYPSIN_DOM"/>
    <property type="match status" value="1"/>
</dbReference>
<dbReference type="SMR" id="A0A0M5JB04"/>
<dbReference type="GO" id="GO:0042381">
    <property type="term" value="P:hemolymph coagulation"/>
    <property type="evidence" value="ECO:0007669"/>
    <property type="project" value="UniProtKB-KW"/>
</dbReference>
<dbReference type="PANTHER" id="PTHR24276">
    <property type="entry name" value="POLYSERASE-RELATED"/>
    <property type="match status" value="1"/>
</dbReference>
<dbReference type="AlphaFoldDB" id="A0A0M5JB04"/>
<evidence type="ECO:0000313" key="17">
    <source>
        <dbReference type="Proteomes" id="UP000494163"/>
    </source>
</evidence>
<keyword evidence="5" id="KW-0222">Digestion</keyword>
<keyword evidence="9" id="KW-0865">Zymogen</keyword>
<dbReference type="CDD" id="cd00190">
    <property type="entry name" value="Tryp_SPc"/>
    <property type="match status" value="1"/>
</dbReference>
<evidence type="ECO:0000256" key="10">
    <source>
        <dbReference type="ARBA" id="ARBA00023157"/>
    </source>
</evidence>
<dbReference type="InterPro" id="IPR001314">
    <property type="entry name" value="Peptidase_S1A"/>
</dbReference>
<dbReference type="GO" id="GO:0007586">
    <property type="term" value="P:digestion"/>
    <property type="evidence" value="ECO:0007669"/>
    <property type="project" value="UniProtKB-KW"/>
</dbReference>
<dbReference type="Pfam" id="PF00089">
    <property type="entry name" value="Trypsin"/>
    <property type="match status" value="1"/>
</dbReference>
<evidence type="ECO:0000256" key="4">
    <source>
        <dbReference type="ARBA" id="ARBA00022729"/>
    </source>
</evidence>
<dbReference type="OrthoDB" id="10059102at2759"/>
<evidence type="ECO:0000256" key="9">
    <source>
        <dbReference type="ARBA" id="ARBA00023145"/>
    </source>
</evidence>
<dbReference type="InterPro" id="IPR043504">
    <property type="entry name" value="Peptidase_S1_PA_chymotrypsin"/>
</dbReference>